<evidence type="ECO:0000313" key="10">
    <source>
        <dbReference type="EMBL" id="KAG0574458.1"/>
    </source>
</evidence>
<evidence type="ECO:0000259" key="9">
    <source>
        <dbReference type="PROSITE" id="PS50110"/>
    </source>
</evidence>
<feature type="domain" description="Response regulatory" evidence="9">
    <location>
        <begin position="399"/>
        <end position="527"/>
    </location>
</feature>
<dbReference type="GO" id="GO:0000160">
    <property type="term" value="P:phosphorelay signal transduction system"/>
    <property type="evidence" value="ECO:0007669"/>
    <property type="project" value="UniProtKB-KW"/>
</dbReference>
<evidence type="ECO:0000256" key="2">
    <source>
        <dbReference type="ARBA" id="ARBA00022553"/>
    </source>
</evidence>
<keyword evidence="11" id="KW-1185">Reference proteome</keyword>
<protein>
    <recommendedName>
        <fullName evidence="9">Response regulatory domain-containing protein</fullName>
    </recommendedName>
</protein>
<feature type="compositionally biased region" description="Basic and acidic residues" evidence="8">
    <location>
        <begin position="349"/>
        <end position="358"/>
    </location>
</feature>
<dbReference type="InterPro" id="IPR000014">
    <property type="entry name" value="PAS"/>
</dbReference>
<name>A0A8T0HVH2_CERPU</name>
<dbReference type="PANTHER" id="PTHR45339">
    <property type="entry name" value="HYBRID SIGNAL TRANSDUCTION HISTIDINE KINASE J"/>
    <property type="match status" value="1"/>
</dbReference>
<dbReference type="CDD" id="cd17546">
    <property type="entry name" value="REC_hyHK_CKI1_RcsC-like"/>
    <property type="match status" value="1"/>
</dbReference>
<keyword evidence="2 7" id="KW-0597">Phosphoprotein</keyword>
<dbReference type="AlphaFoldDB" id="A0A8T0HVH2"/>
<keyword evidence="1" id="KW-0600">Photoreceptor protein</keyword>
<evidence type="ECO:0000256" key="8">
    <source>
        <dbReference type="SAM" id="MobiDB-lite"/>
    </source>
</evidence>
<organism evidence="10 11">
    <name type="scientific">Ceratodon purpureus</name>
    <name type="common">Fire moss</name>
    <name type="synonym">Dicranum purpureum</name>
    <dbReference type="NCBI Taxonomy" id="3225"/>
    <lineage>
        <taxon>Eukaryota</taxon>
        <taxon>Viridiplantae</taxon>
        <taxon>Streptophyta</taxon>
        <taxon>Embryophyta</taxon>
        <taxon>Bryophyta</taxon>
        <taxon>Bryophytina</taxon>
        <taxon>Bryopsida</taxon>
        <taxon>Dicranidae</taxon>
        <taxon>Pseudoditrichales</taxon>
        <taxon>Ditrichaceae</taxon>
        <taxon>Ceratodon</taxon>
    </lineage>
</organism>
<keyword evidence="4" id="KW-0157">Chromophore</keyword>
<feature type="modified residue" description="4-aspartylphosphate" evidence="7">
    <location>
        <position position="463"/>
    </location>
</feature>
<evidence type="ECO:0000256" key="6">
    <source>
        <dbReference type="ARBA" id="ARBA00023170"/>
    </source>
</evidence>
<reference evidence="10" key="1">
    <citation type="submission" date="2020-06" db="EMBL/GenBank/DDBJ databases">
        <title>WGS assembly of Ceratodon purpureus strain R40.</title>
        <authorList>
            <person name="Carey S.B."/>
            <person name="Jenkins J."/>
            <person name="Shu S."/>
            <person name="Lovell J.T."/>
            <person name="Sreedasyam A."/>
            <person name="Maumus F."/>
            <person name="Tiley G.P."/>
            <person name="Fernandez-Pozo N."/>
            <person name="Barry K."/>
            <person name="Chen C."/>
            <person name="Wang M."/>
            <person name="Lipzen A."/>
            <person name="Daum C."/>
            <person name="Saski C.A."/>
            <person name="Payton A.C."/>
            <person name="Mcbreen J.C."/>
            <person name="Conrad R.E."/>
            <person name="Kollar L.M."/>
            <person name="Olsson S."/>
            <person name="Huttunen S."/>
            <person name="Landis J.B."/>
            <person name="Wickett N.J."/>
            <person name="Johnson M.G."/>
            <person name="Rensing S.A."/>
            <person name="Grimwood J."/>
            <person name="Schmutz J."/>
            <person name="Mcdaniel S.F."/>
        </authorList>
    </citation>
    <scope>NUCLEOTIDE SEQUENCE</scope>
    <source>
        <strain evidence="10">R40</strain>
    </source>
</reference>
<evidence type="ECO:0000256" key="1">
    <source>
        <dbReference type="ARBA" id="ARBA00022543"/>
    </source>
</evidence>
<dbReference type="InterPro" id="IPR035965">
    <property type="entry name" value="PAS-like_dom_sf"/>
</dbReference>
<evidence type="ECO:0000313" key="11">
    <source>
        <dbReference type="Proteomes" id="UP000822688"/>
    </source>
</evidence>
<dbReference type="EMBL" id="CM026426">
    <property type="protein sequence ID" value="KAG0574458.1"/>
    <property type="molecule type" value="Genomic_DNA"/>
</dbReference>
<dbReference type="PROSITE" id="PS50110">
    <property type="entry name" value="RESPONSE_REGULATORY"/>
    <property type="match status" value="1"/>
</dbReference>
<dbReference type="InterPro" id="IPR001789">
    <property type="entry name" value="Sig_transdc_resp-reg_receiver"/>
</dbReference>
<dbReference type="CDD" id="cd00130">
    <property type="entry name" value="PAS"/>
    <property type="match status" value="1"/>
</dbReference>
<dbReference type="SUPFAM" id="SSF55785">
    <property type="entry name" value="PYP-like sensor domain (PAS domain)"/>
    <property type="match status" value="1"/>
</dbReference>
<dbReference type="InterPro" id="IPR013655">
    <property type="entry name" value="PAS_fold_3"/>
</dbReference>
<gene>
    <name evidence="10" type="ORF">KC19_VG263600</name>
</gene>
<evidence type="ECO:0000256" key="3">
    <source>
        <dbReference type="ARBA" id="ARBA00022606"/>
    </source>
</evidence>
<dbReference type="InterPro" id="IPR011006">
    <property type="entry name" value="CheY-like_superfamily"/>
</dbReference>
<sequence length="583" mass="64411">MRRAPTTLAHPGTVLMPGVVVMPLTAPDRLRLYRRCFHELEEQMMVFQVEGRQAEVRSLQVELRFLEELIMVFTELNTVPAKTQLPTPEVWMADAAVEGLDLSLVTDILMLSATSPWTVYIADRNQWLLCYVSPSGKRTTGWTSQELLGTPAWGACHSDDVPVLQRMLHLRDSETSGGSVIYRRLKKDRSYVTVQATGRIVGTRWFAWVEQDILNFSPVNHQEELSSTNHVNANSKGSRVVTEGESPVVIRPRRQSAPWVGPPEVPYPNWDHMVGSSRPISPAAVVTVGLLQQSKGNTRHGSLGLDFDEAYISELSQMNSRSQKAASMLTNLNTETEQNGASPVPIKPSDNEGTERASKVSKGKLVAQDTSKYPSNTSSNQGLHSVQLDIGKELLQGKKVLLAEDDAVNRKVGQRLLRGINCDVTVVCNGQEALDVLRQVPAEQELATGEKELPPQFDLVLMDLQMPVMDGTHAVIVCSLSMVFYSSVCILHTSGIGKAFDHEMSSMSYRSTPDQPGHLATENIRPEFLPSNFEDINSRYYEVAGVAGGRVPRHPANLAKLGWLVRCEEGWAEILNHGGGLRS</sequence>
<keyword evidence="5" id="KW-0902">Two-component regulatory system</keyword>
<evidence type="ECO:0000256" key="7">
    <source>
        <dbReference type="PROSITE-ProRule" id="PRU00169"/>
    </source>
</evidence>
<keyword evidence="3" id="KW-0716">Sensory transduction</keyword>
<feature type="compositionally biased region" description="Polar residues" evidence="8">
    <location>
        <begin position="368"/>
        <end position="381"/>
    </location>
</feature>
<proteinExistence type="predicted"/>
<dbReference type="Proteomes" id="UP000822688">
    <property type="component" value="Chromosome V"/>
</dbReference>
<keyword evidence="6" id="KW-0675">Receptor</keyword>
<dbReference type="Pfam" id="PF08447">
    <property type="entry name" value="PAS_3"/>
    <property type="match status" value="1"/>
</dbReference>
<feature type="region of interest" description="Disordered" evidence="8">
    <location>
        <begin position="334"/>
        <end position="381"/>
    </location>
</feature>
<evidence type="ECO:0000256" key="4">
    <source>
        <dbReference type="ARBA" id="ARBA00022991"/>
    </source>
</evidence>
<dbReference type="PANTHER" id="PTHR45339:SF1">
    <property type="entry name" value="HYBRID SIGNAL TRANSDUCTION HISTIDINE KINASE J"/>
    <property type="match status" value="1"/>
</dbReference>
<dbReference type="GO" id="GO:0009881">
    <property type="term" value="F:photoreceptor activity"/>
    <property type="evidence" value="ECO:0007669"/>
    <property type="project" value="UniProtKB-KW"/>
</dbReference>
<comment type="caution">
    <text evidence="10">The sequence shown here is derived from an EMBL/GenBank/DDBJ whole genome shotgun (WGS) entry which is preliminary data.</text>
</comment>
<evidence type="ECO:0000256" key="5">
    <source>
        <dbReference type="ARBA" id="ARBA00023012"/>
    </source>
</evidence>
<dbReference type="SUPFAM" id="SSF52172">
    <property type="entry name" value="CheY-like"/>
    <property type="match status" value="1"/>
</dbReference>
<dbReference type="Gene3D" id="3.30.450.20">
    <property type="entry name" value="PAS domain"/>
    <property type="match status" value="1"/>
</dbReference>
<dbReference type="Gene3D" id="3.40.50.2300">
    <property type="match status" value="1"/>
</dbReference>
<accession>A0A8T0HVH2</accession>